<dbReference type="Proteomes" id="UP001642360">
    <property type="component" value="Unassembled WGS sequence"/>
</dbReference>
<reference evidence="1 2" key="1">
    <citation type="submission" date="2024-02" db="EMBL/GenBank/DDBJ databases">
        <authorList>
            <person name="Vignale AGUSTIN F."/>
            <person name="Sosa J E."/>
            <person name="Modenutti C."/>
        </authorList>
    </citation>
    <scope>NUCLEOTIDE SEQUENCE [LARGE SCALE GENOMIC DNA]</scope>
</reference>
<evidence type="ECO:0000313" key="2">
    <source>
        <dbReference type="Proteomes" id="UP001642360"/>
    </source>
</evidence>
<proteinExistence type="predicted"/>
<evidence type="ECO:0000313" key="1">
    <source>
        <dbReference type="EMBL" id="CAK9164990.1"/>
    </source>
</evidence>
<accession>A0ABC8T6F9</accession>
<keyword evidence="2" id="KW-1185">Reference proteome</keyword>
<name>A0ABC8T6F9_9AQUA</name>
<sequence length="97" mass="10957">IGGYLKQHTNCVVMKDGAKRHWIDWRLIGIIQFHKWIDYFTPPVSDDMLVESTATHSPSSSLPTLAIKAAAKIRKRSSDRPPFTLVRPRVVCANLTV</sequence>
<dbReference type="EMBL" id="CAUOFW020004296">
    <property type="protein sequence ID" value="CAK9164990.1"/>
    <property type="molecule type" value="Genomic_DNA"/>
</dbReference>
<comment type="caution">
    <text evidence="1">The sequence shown here is derived from an EMBL/GenBank/DDBJ whole genome shotgun (WGS) entry which is preliminary data.</text>
</comment>
<protein>
    <submittedName>
        <fullName evidence="1">Uncharacterized protein</fullName>
    </submittedName>
</protein>
<feature type="non-terminal residue" evidence="1">
    <location>
        <position position="1"/>
    </location>
</feature>
<dbReference type="AlphaFoldDB" id="A0ABC8T6F9"/>
<gene>
    <name evidence="1" type="ORF">ILEXP_LOCUS34131</name>
</gene>
<organism evidence="1 2">
    <name type="scientific">Ilex paraguariensis</name>
    <name type="common">yerba mate</name>
    <dbReference type="NCBI Taxonomy" id="185542"/>
    <lineage>
        <taxon>Eukaryota</taxon>
        <taxon>Viridiplantae</taxon>
        <taxon>Streptophyta</taxon>
        <taxon>Embryophyta</taxon>
        <taxon>Tracheophyta</taxon>
        <taxon>Spermatophyta</taxon>
        <taxon>Magnoliopsida</taxon>
        <taxon>eudicotyledons</taxon>
        <taxon>Gunneridae</taxon>
        <taxon>Pentapetalae</taxon>
        <taxon>asterids</taxon>
        <taxon>campanulids</taxon>
        <taxon>Aquifoliales</taxon>
        <taxon>Aquifoliaceae</taxon>
        <taxon>Ilex</taxon>
    </lineage>
</organism>